<name>A0ABP7L9V5_9SPHN</name>
<evidence type="ECO:0000313" key="2">
    <source>
        <dbReference type="Proteomes" id="UP001500827"/>
    </source>
</evidence>
<dbReference type="EMBL" id="BAABBM010000001">
    <property type="protein sequence ID" value="GAA3896338.1"/>
    <property type="molecule type" value="Genomic_DNA"/>
</dbReference>
<accession>A0ABP7L9V5</accession>
<reference evidence="2" key="1">
    <citation type="journal article" date="2019" name="Int. J. Syst. Evol. Microbiol.">
        <title>The Global Catalogue of Microorganisms (GCM) 10K type strain sequencing project: providing services to taxonomists for standard genome sequencing and annotation.</title>
        <authorList>
            <consortium name="The Broad Institute Genomics Platform"/>
            <consortium name="The Broad Institute Genome Sequencing Center for Infectious Disease"/>
            <person name="Wu L."/>
            <person name="Ma J."/>
        </authorList>
    </citation>
    <scope>NUCLEOTIDE SEQUENCE [LARGE SCALE GENOMIC DNA]</scope>
    <source>
        <strain evidence="2">JCM 17543</strain>
    </source>
</reference>
<sequence length="98" mass="10600">MEGVADAAHLRDLSALYGQVAEFDALEKEEAKAAASLTPLGFDRRLDGSSRTQMLASLAEVDRINSLMALNATRHWLSRITSMSAFHPKLPLGQACAD</sequence>
<keyword evidence="2" id="KW-1185">Reference proteome</keyword>
<comment type="caution">
    <text evidence="1">The sequence shown here is derived from an EMBL/GenBank/DDBJ whole genome shotgun (WGS) entry which is preliminary data.</text>
</comment>
<protein>
    <submittedName>
        <fullName evidence="1">Uncharacterized protein</fullName>
    </submittedName>
</protein>
<gene>
    <name evidence="1" type="ORF">GCM10022276_14160</name>
</gene>
<proteinExistence type="predicted"/>
<organism evidence="1 2">
    <name type="scientific">Sphingomonas limnosediminicola</name>
    <dbReference type="NCBI Taxonomy" id="940133"/>
    <lineage>
        <taxon>Bacteria</taxon>
        <taxon>Pseudomonadati</taxon>
        <taxon>Pseudomonadota</taxon>
        <taxon>Alphaproteobacteria</taxon>
        <taxon>Sphingomonadales</taxon>
        <taxon>Sphingomonadaceae</taxon>
        <taxon>Sphingomonas</taxon>
    </lineage>
</organism>
<dbReference type="Proteomes" id="UP001500827">
    <property type="component" value="Unassembled WGS sequence"/>
</dbReference>
<evidence type="ECO:0000313" key="1">
    <source>
        <dbReference type="EMBL" id="GAA3896338.1"/>
    </source>
</evidence>